<dbReference type="AlphaFoldDB" id="A0A328PAG1"/>
<keyword evidence="1" id="KW-0472">Membrane</keyword>
<accession>A0A328PAG1</accession>
<evidence type="ECO:0000313" key="3">
    <source>
        <dbReference type="Proteomes" id="UP000249782"/>
    </source>
</evidence>
<evidence type="ECO:0000256" key="1">
    <source>
        <dbReference type="SAM" id="Phobius"/>
    </source>
</evidence>
<sequence length="399" mass="44718">MRRVSNLLSYKRIILALIVSMFIVGIYIFFNATSSGEGYNFSAFEVSPSNASYIVVGDSYIKVSPRERVVTQVDRVIRDRASNYNLDVPPDHRPRDPSEVVPWMEGARIRELMKYANITVIPATNVTVKKINGSYFAPDDKGNFVFEVDVSKLGRLNSIRIDENTWKEIDTHGMNVLVPTAIEENASLVVGCGDHPGKAKAEAYLAEHGIDCYAPCDRFTSNIMPYKGPGTILGSAPIRPLKDGEGAIIGAQPIYFSVDEKIVVQTTTRAYPDQYCDTPYRYFTSLERKYGIDLDLVVVDANAGEAYKVVDKARETGAKIIGVRVLNEKDKKPVEEWLREDRSHRAILFHSAAYEPGYSLFFEFPYQVAGQDPNPKFIGNISDSQIQEIFDKIRSLWGG</sequence>
<protein>
    <submittedName>
        <fullName evidence="2">Uncharacterized protein</fullName>
    </submittedName>
</protein>
<evidence type="ECO:0000313" key="2">
    <source>
        <dbReference type="EMBL" id="RAO78610.1"/>
    </source>
</evidence>
<comment type="caution">
    <text evidence="2">The sequence shown here is derived from an EMBL/GenBank/DDBJ whole genome shotgun (WGS) entry which is preliminary data.</text>
</comment>
<name>A0A328PAG1_9EURY</name>
<dbReference type="EMBL" id="QLOE01000010">
    <property type="protein sequence ID" value="RAO78610.1"/>
    <property type="molecule type" value="Genomic_DNA"/>
</dbReference>
<gene>
    <name evidence="2" type="ORF">DPC56_07045</name>
</gene>
<keyword evidence="3" id="KW-1185">Reference proteome</keyword>
<feature type="transmembrane region" description="Helical" evidence="1">
    <location>
        <begin position="12"/>
        <end position="30"/>
    </location>
</feature>
<keyword evidence="1" id="KW-1133">Transmembrane helix</keyword>
<dbReference type="Proteomes" id="UP000249782">
    <property type="component" value="Unassembled WGS sequence"/>
</dbReference>
<keyword evidence="1" id="KW-0812">Transmembrane</keyword>
<reference evidence="2 3" key="1">
    <citation type="submission" date="2018-06" db="EMBL/GenBank/DDBJ databases">
        <title>Draft genome sequence of hyperthermophilic methanogen Methanothermobacter tenebrarum sp. MCM-B 1447.</title>
        <authorList>
            <person name="Pore S.D."/>
            <person name="Dagar S."/>
            <person name="Dhakephalkar P.K."/>
        </authorList>
    </citation>
    <scope>NUCLEOTIDE SEQUENCE [LARGE SCALE GENOMIC DNA]</scope>
    <source>
        <strain evidence="2 3">MCM B 1447</strain>
    </source>
</reference>
<proteinExistence type="predicted"/>
<organism evidence="2 3">
    <name type="scientific">Methanothermobacter tenebrarum</name>
    <dbReference type="NCBI Taxonomy" id="680118"/>
    <lineage>
        <taxon>Archaea</taxon>
        <taxon>Methanobacteriati</taxon>
        <taxon>Methanobacteriota</taxon>
        <taxon>Methanomada group</taxon>
        <taxon>Methanobacteria</taxon>
        <taxon>Methanobacteriales</taxon>
        <taxon>Methanobacteriaceae</taxon>
        <taxon>Methanothermobacter</taxon>
    </lineage>
</organism>
<dbReference type="OrthoDB" id="82342at2157"/>